<accession>A0ABV8TXX5</accession>
<gene>
    <name evidence="1" type="ORF">ACFPET_08475</name>
</gene>
<name>A0ABV8TXX5_9ACTN</name>
<dbReference type="Proteomes" id="UP001595823">
    <property type="component" value="Unassembled WGS sequence"/>
</dbReference>
<comment type="caution">
    <text evidence="1">The sequence shown here is derived from an EMBL/GenBank/DDBJ whole genome shotgun (WGS) entry which is preliminary data.</text>
</comment>
<evidence type="ECO:0000313" key="1">
    <source>
        <dbReference type="EMBL" id="MFC4335231.1"/>
    </source>
</evidence>
<dbReference type="EMBL" id="JBHSDK010000012">
    <property type="protein sequence ID" value="MFC4335231.1"/>
    <property type="molecule type" value="Genomic_DNA"/>
</dbReference>
<keyword evidence="2" id="KW-1185">Reference proteome</keyword>
<proteinExistence type="predicted"/>
<protein>
    <submittedName>
        <fullName evidence="1">Uncharacterized protein</fullName>
    </submittedName>
</protein>
<reference evidence="2" key="1">
    <citation type="journal article" date="2019" name="Int. J. Syst. Evol. Microbiol.">
        <title>The Global Catalogue of Microorganisms (GCM) 10K type strain sequencing project: providing services to taxonomists for standard genome sequencing and annotation.</title>
        <authorList>
            <consortium name="The Broad Institute Genomics Platform"/>
            <consortium name="The Broad Institute Genome Sequencing Center for Infectious Disease"/>
            <person name="Wu L."/>
            <person name="Ma J."/>
        </authorList>
    </citation>
    <scope>NUCLEOTIDE SEQUENCE [LARGE SCALE GENOMIC DNA]</scope>
    <source>
        <strain evidence="2">IBRC-M 10908</strain>
    </source>
</reference>
<evidence type="ECO:0000313" key="2">
    <source>
        <dbReference type="Proteomes" id="UP001595823"/>
    </source>
</evidence>
<sequence>MAISLNFQTNAELSPSELLAYFVRTLDAEMKGSEFAEVDGLQIDADITEAEDLGRFNEIVGDRDVATVGFRLDNELGEQARVRAYTRILEATSGFLLENPRVQGILDLNWERIVVERRAAGDLTFDTAWNSLPGLEVPAELYSPPAGAKVQEVDQVLL</sequence>
<dbReference type="RefSeq" id="WP_380619726.1">
    <property type="nucleotide sequence ID" value="NZ_JBHSDK010000012.1"/>
</dbReference>
<organism evidence="1 2">
    <name type="scientific">Salininema proteolyticum</name>
    <dbReference type="NCBI Taxonomy" id="1607685"/>
    <lineage>
        <taxon>Bacteria</taxon>
        <taxon>Bacillati</taxon>
        <taxon>Actinomycetota</taxon>
        <taxon>Actinomycetes</taxon>
        <taxon>Glycomycetales</taxon>
        <taxon>Glycomycetaceae</taxon>
        <taxon>Salininema</taxon>
    </lineage>
</organism>